<keyword evidence="3 4" id="KW-0175">Coiled coil</keyword>
<evidence type="ECO:0000256" key="2">
    <source>
        <dbReference type="ARBA" id="ARBA00009477"/>
    </source>
</evidence>
<dbReference type="Gene3D" id="2.40.50.100">
    <property type="match status" value="1"/>
</dbReference>
<dbReference type="PANTHER" id="PTHR32347:SF23">
    <property type="entry name" value="BLL5650 PROTEIN"/>
    <property type="match status" value="1"/>
</dbReference>
<comment type="similarity">
    <text evidence="2">Belongs to the membrane fusion protein (MFP) (TC 8.A.1) family.</text>
</comment>
<dbReference type="InterPro" id="IPR058792">
    <property type="entry name" value="Beta-barrel_RND_2"/>
</dbReference>
<evidence type="ECO:0000256" key="4">
    <source>
        <dbReference type="SAM" id="Coils"/>
    </source>
</evidence>
<dbReference type="GO" id="GO:0016020">
    <property type="term" value="C:membrane"/>
    <property type="evidence" value="ECO:0007669"/>
    <property type="project" value="InterPro"/>
</dbReference>
<dbReference type="NCBIfam" id="TIGR01730">
    <property type="entry name" value="RND_mfp"/>
    <property type="match status" value="1"/>
</dbReference>
<gene>
    <name evidence="6" type="primary">cusB_2</name>
    <name evidence="6" type="ORF">Mal52_33310</name>
</gene>
<accession>A0A517ZQW8</accession>
<dbReference type="Gene3D" id="2.40.30.170">
    <property type="match status" value="1"/>
</dbReference>
<proteinExistence type="inferred from homology"/>
<organism evidence="6 7">
    <name type="scientific">Symmachiella dynata</name>
    <dbReference type="NCBI Taxonomy" id="2527995"/>
    <lineage>
        <taxon>Bacteria</taxon>
        <taxon>Pseudomonadati</taxon>
        <taxon>Planctomycetota</taxon>
        <taxon>Planctomycetia</taxon>
        <taxon>Planctomycetales</taxon>
        <taxon>Planctomycetaceae</taxon>
        <taxon>Symmachiella</taxon>
    </lineage>
</organism>
<evidence type="ECO:0000313" key="6">
    <source>
        <dbReference type="EMBL" id="QDU44845.1"/>
    </source>
</evidence>
<evidence type="ECO:0000259" key="5">
    <source>
        <dbReference type="Pfam" id="PF25954"/>
    </source>
</evidence>
<dbReference type="Gene3D" id="2.40.420.20">
    <property type="match status" value="1"/>
</dbReference>
<reference evidence="6 7" key="1">
    <citation type="submission" date="2019-02" db="EMBL/GenBank/DDBJ databases">
        <title>Deep-cultivation of Planctomycetes and their phenomic and genomic characterization uncovers novel biology.</title>
        <authorList>
            <person name="Wiegand S."/>
            <person name="Jogler M."/>
            <person name="Boedeker C."/>
            <person name="Pinto D."/>
            <person name="Vollmers J."/>
            <person name="Rivas-Marin E."/>
            <person name="Kohn T."/>
            <person name="Peeters S.H."/>
            <person name="Heuer A."/>
            <person name="Rast P."/>
            <person name="Oberbeckmann S."/>
            <person name="Bunk B."/>
            <person name="Jeske O."/>
            <person name="Meyerdierks A."/>
            <person name="Storesund J.E."/>
            <person name="Kallscheuer N."/>
            <person name="Luecker S."/>
            <person name="Lage O.M."/>
            <person name="Pohl T."/>
            <person name="Merkel B.J."/>
            <person name="Hornburger P."/>
            <person name="Mueller R.-W."/>
            <person name="Bruemmer F."/>
            <person name="Labrenz M."/>
            <person name="Spormann A.M."/>
            <person name="Op den Camp H."/>
            <person name="Overmann J."/>
            <person name="Amann R."/>
            <person name="Jetten M.S.M."/>
            <person name="Mascher T."/>
            <person name="Medema M.H."/>
            <person name="Devos D.P."/>
            <person name="Kaster A.-K."/>
            <person name="Ovreas L."/>
            <person name="Rohde M."/>
            <person name="Galperin M.Y."/>
            <person name="Jogler C."/>
        </authorList>
    </citation>
    <scope>NUCLEOTIDE SEQUENCE [LARGE SCALE GENOMIC DNA]</scope>
    <source>
        <strain evidence="6 7">Mal52</strain>
    </source>
</reference>
<dbReference type="KEGG" id="sdyn:Mal52_33310"/>
<feature type="coiled-coil region" evidence="4">
    <location>
        <begin position="201"/>
        <end position="268"/>
    </location>
</feature>
<protein>
    <submittedName>
        <fullName evidence="6">Cation efflux system protein CusB</fullName>
    </submittedName>
</protein>
<evidence type="ECO:0000313" key="7">
    <source>
        <dbReference type="Proteomes" id="UP000319383"/>
    </source>
</evidence>
<dbReference type="InterPro" id="IPR006143">
    <property type="entry name" value="RND_pump_MFP"/>
</dbReference>
<keyword evidence="7" id="KW-1185">Reference proteome</keyword>
<comment type="subcellular location">
    <subcellularLocation>
        <location evidence="1">Cell envelope</location>
    </subcellularLocation>
</comment>
<name>A0A517ZQW8_9PLAN</name>
<feature type="domain" description="CusB-like beta-barrel" evidence="5">
    <location>
        <begin position="310"/>
        <end position="386"/>
    </location>
</feature>
<evidence type="ECO:0000256" key="1">
    <source>
        <dbReference type="ARBA" id="ARBA00004196"/>
    </source>
</evidence>
<evidence type="ECO:0000256" key="3">
    <source>
        <dbReference type="ARBA" id="ARBA00023054"/>
    </source>
</evidence>
<dbReference type="GO" id="GO:0030313">
    <property type="term" value="C:cell envelope"/>
    <property type="evidence" value="ECO:0007669"/>
    <property type="project" value="UniProtKB-SubCell"/>
</dbReference>
<dbReference type="Pfam" id="PF25954">
    <property type="entry name" value="Beta-barrel_RND_2"/>
    <property type="match status" value="1"/>
</dbReference>
<dbReference type="AlphaFoldDB" id="A0A517ZQW8"/>
<dbReference type="PANTHER" id="PTHR32347">
    <property type="entry name" value="EFFLUX SYSTEM COMPONENT YKNX-RELATED"/>
    <property type="match status" value="1"/>
</dbReference>
<dbReference type="Proteomes" id="UP000319383">
    <property type="component" value="Chromosome"/>
</dbReference>
<dbReference type="Gene3D" id="1.10.287.470">
    <property type="entry name" value="Helix hairpin bin"/>
    <property type="match status" value="1"/>
</dbReference>
<dbReference type="GO" id="GO:0022857">
    <property type="term" value="F:transmembrane transporter activity"/>
    <property type="evidence" value="ECO:0007669"/>
    <property type="project" value="InterPro"/>
</dbReference>
<dbReference type="EMBL" id="CP036276">
    <property type="protein sequence ID" value="QDU44845.1"/>
    <property type="molecule type" value="Genomic_DNA"/>
</dbReference>
<dbReference type="SUPFAM" id="SSF111369">
    <property type="entry name" value="HlyD-like secretion proteins"/>
    <property type="match status" value="2"/>
</dbReference>
<dbReference type="InterPro" id="IPR050465">
    <property type="entry name" value="UPF0194_transport"/>
</dbReference>
<sequence length="478" mass="52566">MERMELSVWAGDGPQPPRNKTLKAIVSHHENKSVDLIKRSVSLNRVFWEYIMSSSHVIKIALAALLLLVCDHTAHAQKPPRPPARVVVEKVVAKEMASGQSFVATVLPIKRAIVGSAVDGRVVKILARDGQRVTKMQPLVQLLTETIELQLVAAEAELELRRQELLELENGTRKQDIEQAQAKMLGAKANMAYTTTRRNRLQNLRDARAATQELIEEAEAAATHAEQDYYEFKSAYELAVEGPRPEKIAQARAKAAIQQALVDELKLRIKKHTMISRFDGYVIGKKTEEGAWVSSGDPVMELVALDYVEVQAFVTENHAAFVKPDMTVRVEIPALPDRLFTGFVSAIIPQADARARTVPIRVRVKNEITEAGPILKWGMYARVELPTGSMQQAVMVPKDALVLGGPKPLVYIVEVGKDQSGTVKAVPVELGVATKNLIQVKGPIQVGESVVVEGNERLRPGQNVVIVKKIPSTAAAKN</sequence>